<evidence type="ECO:0000259" key="2">
    <source>
        <dbReference type="PROSITE" id="PS50878"/>
    </source>
</evidence>
<sequence>MFYFRLRTWDEAYRWGCNARRHHPANADIWDLRFHWRNRAESLYRQILSGDYRLSAMQRYREPSGESYVMWSAQDAPVLKWVTLIIRSYLPVHEACTHVAGRQGRREQLSEIDVWLKQGDWYVFRTDIRGYYRHIRRESAYALVCQHVAHPVLRDLVRQYLYYSVEEGGEFYTPLSGICRGCSLSPLIGAALLWETDRRLSALKGIHYRRYMDDFLILSDRRWPVRRARELLYEHFDINEFSAHPDKTQVGKTEKGFDWLGVWFTARGAEGIAPRAPENHRCRRLRLEEQLRRRGLSETAIAERVQRYEQRWNIRASGLAASSGDGT</sequence>
<dbReference type="EMBL" id="DAAMJC010000028">
    <property type="protein sequence ID" value="HAC6868142.1"/>
    <property type="molecule type" value="Genomic_DNA"/>
</dbReference>
<dbReference type="AlphaFoldDB" id="A0A607KBB2"/>
<reference evidence="3" key="2">
    <citation type="submission" date="2018-07" db="EMBL/GenBank/DDBJ databases">
        <authorList>
            <consortium name="NCBI Pathogen Detection Project"/>
        </authorList>
    </citation>
    <scope>NUCLEOTIDE SEQUENCE</scope>
    <source>
        <strain evidence="3">13-1023</strain>
    </source>
</reference>
<dbReference type="InterPro" id="IPR000477">
    <property type="entry name" value="RT_dom"/>
</dbReference>
<name>A0A607KBB2_SALET</name>
<reference evidence="3" key="1">
    <citation type="journal article" date="2018" name="Genome Biol.">
        <title>SKESA: strategic k-mer extension for scrupulous assemblies.</title>
        <authorList>
            <person name="Souvorov A."/>
            <person name="Agarwala R."/>
            <person name="Lipman D.J."/>
        </authorList>
    </citation>
    <scope>NUCLEOTIDE SEQUENCE</scope>
    <source>
        <strain evidence="3">13-1023</strain>
    </source>
</reference>
<dbReference type="InterPro" id="IPR043502">
    <property type="entry name" value="DNA/RNA_pol_sf"/>
</dbReference>
<gene>
    <name evidence="3" type="ORF">G0D54_23910</name>
</gene>
<organism evidence="3">
    <name type="scientific">Salmonella enterica subsp. enterica serovar Javiana</name>
    <dbReference type="NCBI Taxonomy" id="363569"/>
    <lineage>
        <taxon>Bacteria</taxon>
        <taxon>Pseudomonadati</taxon>
        <taxon>Pseudomonadota</taxon>
        <taxon>Gammaproteobacteria</taxon>
        <taxon>Enterobacterales</taxon>
        <taxon>Enterobacteriaceae</taxon>
        <taxon>Salmonella</taxon>
    </lineage>
</organism>
<proteinExistence type="inferred from homology"/>
<dbReference type="SUPFAM" id="SSF56672">
    <property type="entry name" value="DNA/RNA polymerases"/>
    <property type="match status" value="1"/>
</dbReference>
<evidence type="ECO:0000256" key="1">
    <source>
        <dbReference type="ARBA" id="ARBA00034120"/>
    </source>
</evidence>
<comment type="similarity">
    <text evidence="1">Belongs to the bacterial reverse transcriptase family.</text>
</comment>
<comment type="caution">
    <text evidence="3">The sequence shown here is derived from an EMBL/GenBank/DDBJ whole genome shotgun (WGS) entry which is preliminary data.</text>
</comment>
<dbReference type="PROSITE" id="PS50878">
    <property type="entry name" value="RT_POL"/>
    <property type="match status" value="1"/>
</dbReference>
<dbReference type="PANTHER" id="PTHR34047:SF8">
    <property type="entry name" value="PROTEIN YKFC"/>
    <property type="match status" value="1"/>
</dbReference>
<dbReference type="PANTHER" id="PTHR34047">
    <property type="entry name" value="NUCLEAR INTRON MATURASE 1, MITOCHONDRIAL-RELATED"/>
    <property type="match status" value="1"/>
</dbReference>
<feature type="domain" description="Reverse transcriptase" evidence="2">
    <location>
        <begin position="1"/>
        <end position="264"/>
    </location>
</feature>
<evidence type="ECO:0000313" key="3">
    <source>
        <dbReference type="EMBL" id="HAC6868142.1"/>
    </source>
</evidence>
<dbReference type="InterPro" id="IPR051083">
    <property type="entry name" value="GrpII_Intron_Splice-Mob/Def"/>
</dbReference>
<accession>A0A607KBB2</accession>
<dbReference type="Pfam" id="PF00078">
    <property type="entry name" value="RVT_1"/>
    <property type="match status" value="1"/>
</dbReference>
<protein>
    <submittedName>
        <fullName evidence="3">Transposase</fullName>
    </submittedName>
</protein>